<dbReference type="RefSeq" id="WP_062977808.1">
    <property type="nucleotide sequence ID" value="NZ_JAAXOS010000001.1"/>
</dbReference>
<comment type="caution">
    <text evidence="2">The sequence shown here is derived from an EMBL/GenBank/DDBJ whole genome shotgun (WGS) entry which is preliminary data.</text>
</comment>
<dbReference type="InterPro" id="IPR051324">
    <property type="entry name" value="Stress/Tellurium_Resist"/>
</dbReference>
<name>A0A7X6KZE1_9NOCA</name>
<organism evidence="2 3">
    <name type="scientific">Nocardia gamkensis</name>
    <dbReference type="NCBI Taxonomy" id="352869"/>
    <lineage>
        <taxon>Bacteria</taxon>
        <taxon>Bacillati</taxon>
        <taxon>Actinomycetota</taxon>
        <taxon>Actinomycetes</taxon>
        <taxon>Mycobacteriales</taxon>
        <taxon>Nocardiaceae</taxon>
        <taxon>Nocardia</taxon>
    </lineage>
</organism>
<dbReference type="PANTHER" id="PTHR32097:SF17">
    <property type="entry name" value="CAMP-BINDING PROTEIN 1-RELATED"/>
    <property type="match status" value="1"/>
</dbReference>
<gene>
    <name evidence="2" type="ORF">HGB38_00960</name>
</gene>
<dbReference type="InterPro" id="IPR003325">
    <property type="entry name" value="TerD"/>
</dbReference>
<evidence type="ECO:0000313" key="3">
    <source>
        <dbReference type="Proteomes" id="UP000540698"/>
    </source>
</evidence>
<accession>A0A7X6KZE1</accession>
<protein>
    <submittedName>
        <fullName evidence="2">TerD family protein</fullName>
    </submittedName>
</protein>
<evidence type="ECO:0000259" key="1">
    <source>
        <dbReference type="Pfam" id="PF02342"/>
    </source>
</evidence>
<dbReference type="CDD" id="cd06974">
    <property type="entry name" value="TerD_like"/>
    <property type="match status" value="1"/>
</dbReference>
<dbReference type="AlphaFoldDB" id="A0A7X6KZE1"/>
<dbReference type="Gene3D" id="2.60.60.30">
    <property type="entry name" value="sav2460 like domains"/>
    <property type="match status" value="1"/>
</dbReference>
<dbReference type="EMBL" id="JAAXOS010000001">
    <property type="protein sequence ID" value="NKY24814.1"/>
    <property type="molecule type" value="Genomic_DNA"/>
</dbReference>
<evidence type="ECO:0000313" key="2">
    <source>
        <dbReference type="EMBL" id="NKY24814.1"/>
    </source>
</evidence>
<reference evidence="2 3" key="1">
    <citation type="submission" date="2020-04" db="EMBL/GenBank/DDBJ databases">
        <title>MicrobeNet Type strains.</title>
        <authorList>
            <person name="Nicholson A.C."/>
        </authorList>
    </citation>
    <scope>NUCLEOTIDE SEQUENCE [LARGE SCALE GENOMIC DNA]</scope>
    <source>
        <strain evidence="2 3">DSM 44956</strain>
    </source>
</reference>
<dbReference type="Pfam" id="PF02342">
    <property type="entry name" value="TerD"/>
    <property type="match status" value="1"/>
</dbReference>
<proteinExistence type="predicted"/>
<dbReference type="PANTHER" id="PTHR32097">
    <property type="entry name" value="CAMP-BINDING PROTEIN 1-RELATED"/>
    <property type="match status" value="1"/>
</dbReference>
<feature type="domain" description="TerD" evidence="1">
    <location>
        <begin position="12"/>
        <end position="166"/>
    </location>
</feature>
<keyword evidence="3" id="KW-1185">Reference proteome</keyword>
<dbReference type="Proteomes" id="UP000540698">
    <property type="component" value="Unassembled WGS sequence"/>
</dbReference>
<sequence>MLTVLRDERDVPLEHVTVALGWDPATRSRLLGRRKEIDLNVAALLFAADRLVDVVYHEQLTSTDGAVRLHGDSLTGEGEGDDEVISVDLSRLSPHVTTMLFLITSYTGRTLDRIANAYCRVIDTAAGTQLARHELTGGGSHTGMVLGRVRRAGGGWHFEGIGAGLQARHPVEAVPQIGAYIE</sequence>